<dbReference type="NCBIfam" id="TIGR00350">
    <property type="entry name" value="lytR_cpsA_psr"/>
    <property type="match status" value="1"/>
</dbReference>
<evidence type="ECO:0000256" key="1">
    <source>
        <dbReference type="ARBA" id="ARBA00004401"/>
    </source>
</evidence>
<evidence type="ECO:0000256" key="3">
    <source>
        <dbReference type="ARBA" id="ARBA00022475"/>
    </source>
</evidence>
<dbReference type="Pfam" id="PF03816">
    <property type="entry name" value="LytR_cpsA_psr"/>
    <property type="match status" value="1"/>
</dbReference>
<comment type="subcellular location">
    <subcellularLocation>
        <location evidence="1">Cell membrane</location>
        <topology evidence="1">Single-pass type II membrane protein</topology>
    </subcellularLocation>
</comment>
<dbReference type="RefSeq" id="WP_184402455.1">
    <property type="nucleotide sequence ID" value="NZ_JACHHJ010000001.1"/>
</dbReference>
<evidence type="ECO:0000256" key="12">
    <source>
        <dbReference type="SAM" id="Phobius"/>
    </source>
</evidence>
<comment type="caution">
    <text evidence="14">The sequence shown here is derived from an EMBL/GenBank/DDBJ whole genome shotgun (WGS) entry which is preliminary data.</text>
</comment>
<reference evidence="14 15" key="1">
    <citation type="submission" date="2020-08" db="EMBL/GenBank/DDBJ databases">
        <title>Genomic Encyclopedia of Type Strains, Phase IV (KMG-IV): sequencing the most valuable type-strain genomes for metagenomic binning, comparative biology and taxonomic classification.</title>
        <authorList>
            <person name="Goeker M."/>
        </authorList>
    </citation>
    <scope>NUCLEOTIDE SEQUENCE [LARGE SCALE GENOMIC DNA]</scope>
    <source>
        <strain evidence="14 15">DSM 21769</strain>
    </source>
</reference>
<evidence type="ECO:0000256" key="11">
    <source>
        <dbReference type="ARBA" id="ARBA00040752"/>
    </source>
</evidence>
<keyword evidence="6 12" id="KW-1133">Transmembrane helix</keyword>
<dbReference type="InterPro" id="IPR050922">
    <property type="entry name" value="LytR/CpsA/Psr_CW_biosynth"/>
</dbReference>
<evidence type="ECO:0000256" key="6">
    <source>
        <dbReference type="ARBA" id="ARBA00022989"/>
    </source>
</evidence>
<evidence type="ECO:0000256" key="10">
    <source>
        <dbReference type="ARBA" id="ARBA00037178"/>
    </source>
</evidence>
<evidence type="ECO:0000256" key="2">
    <source>
        <dbReference type="ARBA" id="ARBA00006068"/>
    </source>
</evidence>
<evidence type="ECO:0000256" key="5">
    <source>
        <dbReference type="ARBA" id="ARBA00022968"/>
    </source>
</evidence>
<keyword evidence="3" id="KW-1003">Cell membrane</keyword>
<organism evidence="14 15">
    <name type="scientific">Geomicrobium halophilum</name>
    <dbReference type="NCBI Taxonomy" id="549000"/>
    <lineage>
        <taxon>Bacteria</taxon>
        <taxon>Bacillati</taxon>
        <taxon>Bacillota</taxon>
        <taxon>Bacilli</taxon>
        <taxon>Bacillales</taxon>
        <taxon>Geomicrobium</taxon>
    </lineage>
</organism>
<comment type="function">
    <text evidence="10">Involved in SarA attenuation. Affects resistance to oxacillin and teicoplanin, as well as the synthesis of virulence factors.</text>
</comment>
<keyword evidence="7" id="KW-0805">Transcription regulation</keyword>
<keyword evidence="4 12" id="KW-0812">Transmembrane</keyword>
<feature type="domain" description="Cell envelope-related transcriptional attenuator" evidence="13">
    <location>
        <begin position="86"/>
        <end position="231"/>
    </location>
</feature>
<evidence type="ECO:0000313" key="14">
    <source>
        <dbReference type="EMBL" id="MBB6448465.1"/>
    </source>
</evidence>
<gene>
    <name evidence="14" type="ORF">HNR44_000414</name>
</gene>
<accession>A0A841PX17</accession>
<protein>
    <recommendedName>
        <fullName evidence="11">Regulatory protein MsrR</fullName>
    </recommendedName>
</protein>
<evidence type="ECO:0000256" key="4">
    <source>
        <dbReference type="ARBA" id="ARBA00022692"/>
    </source>
</evidence>
<evidence type="ECO:0000256" key="8">
    <source>
        <dbReference type="ARBA" id="ARBA00023136"/>
    </source>
</evidence>
<evidence type="ECO:0000259" key="13">
    <source>
        <dbReference type="Pfam" id="PF03816"/>
    </source>
</evidence>
<dbReference type="Gene3D" id="3.40.630.190">
    <property type="entry name" value="LCP protein"/>
    <property type="match status" value="1"/>
</dbReference>
<name>A0A841PX17_9BACL</name>
<keyword evidence="9" id="KW-0804">Transcription</keyword>
<evidence type="ECO:0000256" key="9">
    <source>
        <dbReference type="ARBA" id="ARBA00023163"/>
    </source>
</evidence>
<keyword evidence="5" id="KW-0735">Signal-anchor</keyword>
<dbReference type="Proteomes" id="UP000568839">
    <property type="component" value="Unassembled WGS sequence"/>
</dbReference>
<keyword evidence="8 12" id="KW-0472">Membrane</keyword>
<dbReference type="EMBL" id="JACHHJ010000001">
    <property type="protein sequence ID" value="MBB6448465.1"/>
    <property type="molecule type" value="Genomic_DNA"/>
</dbReference>
<dbReference type="PANTHER" id="PTHR33392">
    <property type="entry name" value="POLYISOPRENYL-TEICHOIC ACID--PEPTIDOGLYCAN TEICHOIC ACID TRANSFERASE TAGU"/>
    <property type="match status" value="1"/>
</dbReference>
<proteinExistence type="inferred from homology"/>
<dbReference type="PANTHER" id="PTHR33392:SF8">
    <property type="entry name" value="REGULATORY PROTEIN MSRR"/>
    <property type="match status" value="1"/>
</dbReference>
<feature type="transmembrane region" description="Helical" evidence="12">
    <location>
        <begin position="12"/>
        <end position="34"/>
    </location>
</feature>
<dbReference type="AlphaFoldDB" id="A0A841PX17"/>
<dbReference type="InterPro" id="IPR004474">
    <property type="entry name" value="LytR_CpsA_psr"/>
</dbReference>
<keyword evidence="15" id="KW-1185">Reference proteome</keyword>
<comment type="similarity">
    <text evidence="2">Belongs to the LytR/CpsA/Psr (LCP) family.</text>
</comment>
<evidence type="ECO:0000256" key="7">
    <source>
        <dbReference type="ARBA" id="ARBA00023015"/>
    </source>
</evidence>
<sequence>MAKMNLYKKRGYFVLIIIIIISVIGTAYGSSSWVENTERSASPIEPREENIRANATEDDVHPFETSMEDSWTVLLLGKSDGFPETTETIMVAQIDPSGKIKLASFLSDNYVSIPEHQDHTLKTVYQKGGVDLLKDTLLENFGVYVDHYAIADFEGFEEITNIIAPEGVSVDIEYDMHQEDLSGDGDISFEAGEQTLDSEEILDYMRYREAAPGDQQRVERQQEVLTHFRKELLSSQTLAYVPQLVSSLSSHIDTDIPTGKLISMANTLFNNESEIETLTLPHEDSLEYNNYSHTGQIIEFDEEEVQETLSSFLDE</sequence>
<dbReference type="GO" id="GO:0005886">
    <property type="term" value="C:plasma membrane"/>
    <property type="evidence" value="ECO:0007669"/>
    <property type="project" value="UniProtKB-SubCell"/>
</dbReference>
<evidence type="ECO:0000313" key="15">
    <source>
        <dbReference type="Proteomes" id="UP000568839"/>
    </source>
</evidence>